<dbReference type="AlphaFoldDB" id="A0AAN8X7F7"/>
<name>A0AAN8X7F7_HALRR</name>
<accession>A0AAN8X7F7</accession>
<reference evidence="2 3" key="1">
    <citation type="submission" date="2023-11" db="EMBL/GenBank/DDBJ databases">
        <title>Halocaridina rubra genome assembly.</title>
        <authorList>
            <person name="Smith C."/>
        </authorList>
    </citation>
    <scope>NUCLEOTIDE SEQUENCE [LARGE SCALE GENOMIC DNA]</scope>
    <source>
        <strain evidence="2">EP-1</strain>
        <tissue evidence="2">Whole</tissue>
    </source>
</reference>
<gene>
    <name evidence="2" type="ORF">SK128_012401</name>
</gene>
<evidence type="ECO:0000256" key="1">
    <source>
        <dbReference type="SAM" id="MobiDB-lite"/>
    </source>
</evidence>
<protein>
    <submittedName>
        <fullName evidence="2">Uncharacterized protein</fullName>
    </submittedName>
</protein>
<organism evidence="2 3">
    <name type="scientific">Halocaridina rubra</name>
    <name type="common">Hawaiian red shrimp</name>
    <dbReference type="NCBI Taxonomy" id="373956"/>
    <lineage>
        <taxon>Eukaryota</taxon>
        <taxon>Metazoa</taxon>
        <taxon>Ecdysozoa</taxon>
        <taxon>Arthropoda</taxon>
        <taxon>Crustacea</taxon>
        <taxon>Multicrustacea</taxon>
        <taxon>Malacostraca</taxon>
        <taxon>Eumalacostraca</taxon>
        <taxon>Eucarida</taxon>
        <taxon>Decapoda</taxon>
        <taxon>Pleocyemata</taxon>
        <taxon>Caridea</taxon>
        <taxon>Atyoidea</taxon>
        <taxon>Atyidae</taxon>
        <taxon>Halocaridina</taxon>
    </lineage>
</organism>
<feature type="compositionally biased region" description="Low complexity" evidence="1">
    <location>
        <begin position="78"/>
        <end position="90"/>
    </location>
</feature>
<feature type="region of interest" description="Disordered" evidence="1">
    <location>
        <begin position="1"/>
        <end position="24"/>
    </location>
</feature>
<keyword evidence="3" id="KW-1185">Reference proteome</keyword>
<feature type="non-terminal residue" evidence="2">
    <location>
        <position position="1"/>
    </location>
</feature>
<dbReference type="Proteomes" id="UP001381693">
    <property type="component" value="Unassembled WGS sequence"/>
</dbReference>
<dbReference type="EMBL" id="JAXCGZ010011660">
    <property type="protein sequence ID" value="KAK7074339.1"/>
    <property type="molecule type" value="Genomic_DNA"/>
</dbReference>
<evidence type="ECO:0000313" key="3">
    <source>
        <dbReference type="Proteomes" id="UP001381693"/>
    </source>
</evidence>
<proteinExistence type="predicted"/>
<evidence type="ECO:0000313" key="2">
    <source>
        <dbReference type="EMBL" id="KAK7074339.1"/>
    </source>
</evidence>
<comment type="caution">
    <text evidence="2">The sequence shown here is derived from an EMBL/GenBank/DDBJ whole genome shotgun (WGS) entry which is preliminary data.</text>
</comment>
<sequence>GGSEDETEQLVFVPGSNNSNTNGAMKRCALSQAFKNQQDAGGGGIVGGGVLTRSSPVATSIPALHHQRNHSGASHGGLTNLTTLTTVSGGESDGGVEESKMFMGTTTHPHASKLQQLQHHQQNDTGATCTTSLDPHSQRCSS</sequence>
<feature type="region of interest" description="Disordered" evidence="1">
    <location>
        <begin position="64"/>
        <end position="142"/>
    </location>
</feature>
<feature type="compositionally biased region" description="Polar residues" evidence="1">
    <location>
        <begin position="104"/>
        <end position="142"/>
    </location>
</feature>